<dbReference type="SUPFAM" id="SSF49879">
    <property type="entry name" value="SMAD/FHA domain"/>
    <property type="match status" value="1"/>
</dbReference>
<dbReference type="AlphaFoldDB" id="A0A812BWH8"/>
<keyword evidence="8" id="KW-0256">Endoplasmic reticulum</keyword>
<dbReference type="CDD" id="cd22679">
    <property type="entry name" value="FHA_SLMAP"/>
    <property type="match status" value="1"/>
</dbReference>
<keyword evidence="12 21" id="KW-0472">Membrane</keyword>
<comment type="similarity">
    <text evidence="16">Belongs to the SLMAP family.</text>
</comment>
<evidence type="ECO:0000256" key="6">
    <source>
        <dbReference type="ARBA" id="ARBA00022553"/>
    </source>
</evidence>
<evidence type="ECO:0000259" key="22">
    <source>
        <dbReference type="PROSITE" id="PS50006"/>
    </source>
</evidence>
<evidence type="ECO:0000256" key="13">
    <source>
        <dbReference type="ARBA" id="ARBA00023212"/>
    </source>
</evidence>
<evidence type="ECO:0000256" key="5">
    <source>
        <dbReference type="ARBA" id="ARBA00022490"/>
    </source>
</evidence>
<organism evidence="23 24">
    <name type="scientific">Acanthosepion pharaonis</name>
    <name type="common">Pharaoh cuttlefish</name>
    <name type="synonym">Sepia pharaonis</name>
    <dbReference type="NCBI Taxonomy" id="158019"/>
    <lineage>
        <taxon>Eukaryota</taxon>
        <taxon>Metazoa</taxon>
        <taxon>Spiralia</taxon>
        <taxon>Lophotrochozoa</taxon>
        <taxon>Mollusca</taxon>
        <taxon>Cephalopoda</taxon>
        <taxon>Coleoidea</taxon>
        <taxon>Decapodiformes</taxon>
        <taxon>Sepiida</taxon>
        <taxon>Sepiina</taxon>
        <taxon>Sepiidae</taxon>
        <taxon>Acanthosepion</taxon>
    </lineage>
</organism>
<evidence type="ECO:0000313" key="24">
    <source>
        <dbReference type="Proteomes" id="UP000597762"/>
    </source>
</evidence>
<dbReference type="Gene3D" id="2.60.200.20">
    <property type="match status" value="1"/>
</dbReference>
<evidence type="ECO:0000256" key="8">
    <source>
        <dbReference type="ARBA" id="ARBA00022824"/>
    </source>
</evidence>
<evidence type="ECO:0000256" key="14">
    <source>
        <dbReference type="ARBA" id="ARBA00057671"/>
    </source>
</evidence>
<dbReference type="InterPro" id="IPR000253">
    <property type="entry name" value="FHA_dom"/>
</dbReference>
<dbReference type="PANTHER" id="PTHR15715">
    <property type="entry name" value="CENTROSOMAL PROTEIN OF 170 KDA"/>
    <property type="match status" value="1"/>
</dbReference>
<keyword evidence="9 21" id="KW-1133">Transmembrane helix</keyword>
<dbReference type="GO" id="GO:0042383">
    <property type="term" value="C:sarcolemma"/>
    <property type="evidence" value="ECO:0007669"/>
    <property type="project" value="UniProtKB-SubCell"/>
</dbReference>
<evidence type="ECO:0000313" key="23">
    <source>
        <dbReference type="EMBL" id="CAE1244028.1"/>
    </source>
</evidence>
<evidence type="ECO:0000256" key="21">
    <source>
        <dbReference type="SAM" id="Phobius"/>
    </source>
</evidence>
<protein>
    <recommendedName>
        <fullName evidence="18">Sarcolemmal membrane-associated protein</fullName>
    </recommendedName>
</protein>
<evidence type="ECO:0000256" key="10">
    <source>
        <dbReference type="ARBA" id="ARBA00023054"/>
    </source>
</evidence>
<feature type="transmembrane region" description="Helical" evidence="21">
    <location>
        <begin position="942"/>
        <end position="965"/>
    </location>
</feature>
<dbReference type="Pfam" id="PF00498">
    <property type="entry name" value="FHA"/>
    <property type="match status" value="1"/>
</dbReference>
<evidence type="ECO:0000256" key="12">
    <source>
        <dbReference type="ARBA" id="ARBA00023136"/>
    </source>
</evidence>
<dbReference type="OrthoDB" id="687730at2759"/>
<evidence type="ECO:0000256" key="1">
    <source>
        <dbReference type="ARBA" id="ARBA00004300"/>
    </source>
</evidence>
<dbReference type="InterPro" id="IPR051176">
    <property type="entry name" value="Cent_Immune-Sig_Mod"/>
</dbReference>
<feature type="transmembrane region" description="Helical" evidence="21">
    <location>
        <begin position="828"/>
        <end position="849"/>
    </location>
</feature>
<comment type="subcellular location">
    <subcellularLocation>
        <location evidence="15">Cell membrane</location>
        <location evidence="15">Sarcolemma</location>
        <topology evidence="15">Single-pass type IV membrane protein</topology>
    </subcellularLocation>
    <subcellularLocation>
        <location evidence="1">Cytoplasm</location>
        <location evidence="1">Cytoskeleton</location>
        <location evidence="1">Microtubule organizing center</location>
        <location evidence="1">Centrosome</location>
    </subcellularLocation>
    <subcellularLocation>
        <location evidence="3">Endoplasmic reticulum membrane</location>
        <topology evidence="3">Single-pass membrane protein</topology>
    </subcellularLocation>
    <subcellularLocation>
        <location evidence="2">Mitochondrion membrane</location>
        <topology evidence="2">Single-pass membrane protein</topology>
    </subcellularLocation>
</comment>
<dbReference type="InterPro" id="IPR008984">
    <property type="entry name" value="SMAD_FHA_dom_sf"/>
</dbReference>
<dbReference type="SMART" id="SM00240">
    <property type="entry name" value="FHA"/>
    <property type="match status" value="1"/>
</dbReference>
<evidence type="ECO:0000256" key="7">
    <source>
        <dbReference type="ARBA" id="ARBA00022692"/>
    </source>
</evidence>
<dbReference type="PANTHER" id="PTHR15715:SF37">
    <property type="entry name" value="LD47843P"/>
    <property type="match status" value="1"/>
</dbReference>
<evidence type="ECO:0000256" key="17">
    <source>
        <dbReference type="ARBA" id="ARBA00066015"/>
    </source>
</evidence>
<feature type="coiled-coil region" evidence="19">
    <location>
        <begin position="254"/>
        <end position="362"/>
    </location>
</feature>
<feature type="compositionally biased region" description="Basic and acidic residues" evidence="20">
    <location>
        <begin position="629"/>
        <end position="647"/>
    </location>
</feature>
<gene>
    <name evidence="23" type="ORF">SPHA_24118</name>
</gene>
<dbReference type="Proteomes" id="UP000597762">
    <property type="component" value="Unassembled WGS sequence"/>
</dbReference>
<comment type="function">
    <text evidence="14">Associates with the striatin-interacting phosphatase and kinase (STRIPAK) core complex, forming the extended (SIKE1:SLMAP)STRIPAK complex. The (SIKE1:SLMAP)STRIPAK complex dephosphorylates STK3 leading to the inhibition of Hippo signaling and the control of cell growth. May play a role during myoblast fusion.</text>
</comment>
<feature type="region of interest" description="Disordered" evidence="20">
    <location>
        <begin position="629"/>
        <end position="663"/>
    </location>
</feature>
<proteinExistence type="inferred from homology"/>
<evidence type="ECO:0000256" key="18">
    <source>
        <dbReference type="ARBA" id="ARBA00074026"/>
    </source>
</evidence>
<keyword evidence="4" id="KW-1003">Cell membrane</keyword>
<evidence type="ECO:0000256" key="19">
    <source>
        <dbReference type="SAM" id="Coils"/>
    </source>
</evidence>
<dbReference type="PROSITE" id="PS50006">
    <property type="entry name" value="FHA_DOMAIN"/>
    <property type="match status" value="1"/>
</dbReference>
<comment type="caution">
    <text evidence="23">The sequence shown here is derived from an EMBL/GenBank/DDBJ whole genome shotgun (WGS) entry which is preliminary data.</text>
</comment>
<dbReference type="GO" id="GO:0031966">
    <property type="term" value="C:mitochondrial membrane"/>
    <property type="evidence" value="ECO:0007669"/>
    <property type="project" value="UniProtKB-SubCell"/>
</dbReference>
<keyword evidence="13" id="KW-0206">Cytoskeleton</keyword>
<evidence type="ECO:0000256" key="11">
    <source>
        <dbReference type="ARBA" id="ARBA00023128"/>
    </source>
</evidence>
<feature type="region of interest" description="Disordered" evidence="20">
    <location>
        <begin position="675"/>
        <end position="708"/>
    </location>
</feature>
<feature type="domain" description="FHA" evidence="22">
    <location>
        <begin position="27"/>
        <end position="82"/>
    </location>
</feature>
<sequence>MSAVAIFSCRPNSHPFLERHISLHEPVKVGRSVAKARPSPTNGTFDCKVLSRNHAMLWYSNGKFHLQDTKSSNGTFVNNQRLSKGSEESAPREIFSGDIIQFGVEVMENNRRGEKITHGCIIATVTLFHPDGREAKPMYPNCNTLLNNPASPGVTIQSQELYQLAQYLQEALHREQMLEQKLSALQDLVQHTQEASENGWQALIDEDRLLSRLEVLESQLNTYSKNHAEDTLRQELVALQDDKHHYETTAKESLRRVLQEKLEAVRKISDLEQSLGNTENECCYLKEITEKTQNDLKQLAEDYQEQRKEVEQLQEKLEEAERKHQEELEKIEKEKHELNEKLEEMTKQEKILYAKVESLQADNDISKEQLTAIKTKWENIKELEGDNKIIPLHDDISILLDKNKLGERRMEIIPITKLGQEPEEWQEKLRDTQYQIVNYKAKIQELETQLKESREKVEQIQNELDLANEDSNKYILKIAALEKKLQLSDMHMNQMVDNTMDNLKLQLKESQRQTDCSSNLNTHLVAEIEELESEWTLQRPEKVDQQGEKFDNDTLTHSPTNQMANHVDSEKPQLIDVEKLKEQLRKAEATTRDVKQQILDLRDRMLEEQEQSHLIQEQADHVRNQLEHEKTRHKETQDELMEKKRQLQEAQQSAKQNRNEAEQLRNKVKVLQEELETEKNTRQKDTHHGKSMHDSTHRPTAKSKSELNSLKEECTNLRKRIQAIEAEMKLSRKENLQLSSDYNKLQESYRELEALKDKLEHKEILWKSNMTDAQKEAEQAKQEMGQTKDLMGELTHKCDQYTEEVSNLRQELGSMLEDYRYLRDKSKLLSFISSIPLLILLFAVLLALYPTLEGITATSASERHPKNGLIGIANISSHLINWCLVSSWPTVCKYDGLEHLGAKKGQKTGIFLRFFFSFCTFSFFIFLLDFFFVFAFSLRYFFLLRFCIFPPFLPFFFFSFSFFFFRNCTKKKS</sequence>
<dbReference type="GO" id="GO:0005789">
    <property type="term" value="C:endoplasmic reticulum membrane"/>
    <property type="evidence" value="ECO:0007669"/>
    <property type="project" value="UniProtKB-SubCell"/>
</dbReference>
<evidence type="ECO:0000256" key="15">
    <source>
        <dbReference type="ARBA" id="ARBA00060409"/>
    </source>
</evidence>
<evidence type="ECO:0000256" key="20">
    <source>
        <dbReference type="SAM" id="MobiDB-lite"/>
    </source>
</evidence>
<evidence type="ECO:0000256" key="9">
    <source>
        <dbReference type="ARBA" id="ARBA00022989"/>
    </source>
</evidence>
<keyword evidence="5" id="KW-0963">Cytoplasm</keyword>
<feature type="transmembrane region" description="Helical" evidence="21">
    <location>
        <begin position="910"/>
        <end position="936"/>
    </location>
</feature>
<reference evidence="23" key="1">
    <citation type="submission" date="2021-01" db="EMBL/GenBank/DDBJ databases">
        <authorList>
            <person name="Li R."/>
            <person name="Bekaert M."/>
        </authorList>
    </citation>
    <scope>NUCLEOTIDE SEQUENCE</scope>
    <source>
        <strain evidence="23">Farmed</strain>
    </source>
</reference>
<dbReference type="GO" id="GO:0005813">
    <property type="term" value="C:centrosome"/>
    <property type="evidence" value="ECO:0007669"/>
    <property type="project" value="UniProtKB-SubCell"/>
</dbReference>
<dbReference type="CDD" id="cd21911">
    <property type="entry name" value="CC1_SLMAP"/>
    <property type="match status" value="1"/>
</dbReference>
<evidence type="ECO:0000256" key="3">
    <source>
        <dbReference type="ARBA" id="ARBA00004389"/>
    </source>
</evidence>
<evidence type="ECO:0000256" key="2">
    <source>
        <dbReference type="ARBA" id="ARBA00004304"/>
    </source>
</evidence>
<dbReference type="EMBL" id="CAHIKZ030000895">
    <property type="protein sequence ID" value="CAE1244028.1"/>
    <property type="molecule type" value="Genomic_DNA"/>
</dbReference>
<keyword evidence="24" id="KW-1185">Reference proteome</keyword>
<feature type="coiled-coil region" evidence="19">
    <location>
        <begin position="429"/>
        <end position="513"/>
    </location>
</feature>
<evidence type="ECO:0000256" key="16">
    <source>
        <dbReference type="ARBA" id="ARBA00061687"/>
    </source>
</evidence>
<keyword evidence="6" id="KW-0597">Phosphoprotein</keyword>
<evidence type="ECO:0000256" key="4">
    <source>
        <dbReference type="ARBA" id="ARBA00022475"/>
    </source>
</evidence>
<keyword evidence="7 21" id="KW-0812">Transmembrane</keyword>
<keyword evidence="10 19" id="KW-0175">Coiled coil</keyword>
<feature type="compositionally biased region" description="Basic and acidic residues" evidence="20">
    <location>
        <begin position="677"/>
        <end position="708"/>
    </location>
</feature>
<feature type="coiled-coil region" evidence="19">
    <location>
        <begin position="168"/>
        <end position="226"/>
    </location>
</feature>
<keyword evidence="11" id="KW-0496">Mitochondrion</keyword>
<accession>A0A812BWH8</accession>
<name>A0A812BWH8_ACAPH</name>
<dbReference type="FunFam" id="2.60.200.20:FF:000003">
    <property type="entry name" value="sarcolemmal membrane-associated protein isoform X2"/>
    <property type="match status" value="1"/>
</dbReference>
<comment type="subunit">
    <text evidence="17">Homodimer. Interacts with myosin. Interacts with SIKE1 and both associate with the STRIPAK core complex composed of PP2A catalytic and scaffolding subunits, the striatins (PP2A regulatory subunits), the striatin-associated proteins MOB4, STRIP1 and STRIP2, PDCD10 and members of the STE20 kinases, such as STK24 and STK26. Interacts (via FHA domain) with STK3 (when phosphorylated); the interaction associates STK3 with the STRIPAK complex.</text>
</comment>